<dbReference type="HOGENOM" id="CLU_097631_0_0_1"/>
<dbReference type="RefSeq" id="XP_007418182.1">
    <property type="nucleotide sequence ID" value="XM_007418120.1"/>
</dbReference>
<accession>F4S9W9</accession>
<name>F4S9W9_MELLP</name>
<keyword evidence="2" id="KW-1185">Reference proteome</keyword>
<dbReference type="InParanoid" id="F4S9W9"/>
<dbReference type="EMBL" id="GL883174">
    <property type="protein sequence ID" value="EGF98525.1"/>
    <property type="molecule type" value="Genomic_DNA"/>
</dbReference>
<sequence length="200" mass="22460">MPNTAFISAIVPTTADARPSLPIPKFVDWHLTLADLVLQDDLGAPVNESVHVYGYTMNNHKLARGRIYHLYGPFQEPVSGQAMIRHDQTAQSEIGTHSINRQEIAGKASISSYGKVIAFEYNNVHNSNGQWNLTVIAAHELAIPVIIYWFGYYTPESAQWKYIRHDLMMSFSGRLVGKDPETGRFIVNVIDYTVHKTCAI</sequence>
<dbReference type="AlphaFoldDB" id="F4S9W9"/>
<protein>
    <submittedName>
        <fullName evidence="1">Uncharacterized protein</fullName>
    </submittedName>
</protein>
<evidence type="ECO:0000313" key="1">
    <source>
        <dbReference type="EMBL" id="EGF98525.1"/>
    </source>
</evidence>
<dbReference type="Proteomes" id="UP000001072">
    <property type="component" value="Unassembled WGS sequence"/>
</dbReference>
<dbReference type="GeneID" id="18937285"/>
<proteinExistence type="predicted"/>
<dbReference type="VEuPathDB" id="FungiDB:MELLADRAFT_95593"/>
<gene>
    <name evidence="1" type="ORF">MELLADRAFT_95593</name>
</gene>
<organism evidence="2">
    <name type="scientific">Melampsora larici-populina (strain 98AG31 / pathotype 3-4-7)</name>
    <name type="common">Poplar leaf rust fungus</name>
    <dbReference type="NCBI Taxonomy" id="747676"/>
    <lineage>
        <taxon>Eukaryota</taxon>
        <taxon>Fungi</taxon>
        <taxon>Dikarya</taxon>
        <taxon>Basidiomycota</taxon>
        <taxon>Pucciniomycotina</taxon>
        <taxon>Pucciniomycetes</taxon>
        <taxon>Pucciniales</taxon>
        <taxon>Melampsoraceae</taxon>
        <taxon>Melampsora</taxon>
    </lineage>
</organism>
<evidence type="ECO:0000313" key="2">
    <source>
        <dbReference type="Proteomes" id="UP000001072"/>
    </source>
</evidence>
<reference evidence="2" key="1">
    <citation type="journal article" date="2011" name="Proc. Natl. Acad. Sci. U.S.A.">
        <title>Obligate biotrophy features unraveled by the genomic analysis of rust fungi.</title>
        <authorList>
            <person name="Duplessis S."/>
            <person name="Cuomo C.A."/>
            <person name="Lin Y.-C."/>
            <person name="Aerts A."/>
            <person name="Tisserant E."/>
            <person name="Veneault-Fourrey C."/>
            <person name="Joly D.L."/>
            <person name="Hacquard S."/>
            <person name="Amselem J."/>
            <person name="Cantarel B.L."/>
            <person name="Chiu R."/>
            <person name="Coutinho P.M."/>
            <person name="Feau N."/>
            <person name="Field M."/>
            <person name="Frey P."/>
            <person name="Gelhaye E."/>
            <person name="Goldberg J."/>
            <person name="Grabherr M.G."/>
            <person name="Kodira C.D."/>
            <person name="Kohler A."/>
            <person name="Kuees U."/>
            <person name="Lindquist E.A."/>
            <person name="Lucas S.M."/>
            <person name="Mago R."/>
            <person name="Mauceli E."/>
            <person name="Morin E."/>
            <person name="Murat C."/>
            <person name="Pangilinan J.L."/>
            <person name="Park R."/>
            <person name="Pearson M."/>
            <person name="Quesneville H."/>
            <person name="Rouhier N."/>
            <person name="Sakthikumar S."/>
            <person name="Salamov A.A."/>
            <person name="Schmutz J."/>
            <person name="Selles B."/>
            <person name="Shapiro H."/>
            <person name="Tanguay P."/>
            <person name="Tuskan G.A."/>
            <person name="Henrissat B."/>
            <person name="Van de Peer Y."/>
            <person name="Rouze P."/>
            <person name="Ellis J.G."/>
            <person name="Dodds P.N."/>
            <person name="Schein J.E."/>
            <person name="Zhong S."/>
            <person name="Hamelin R.C."/>
            <person name="Grigoriev I.V."/>
            <person name="Szabo L.J."/>
            <person name="Martin F."/>
        </authorList>
    </citation>
    <scope>NUCLEOTIDE SEQUENCE [LARGE SCALE GENOMIC DNA]</scope>
    <source>
        <strain evidence="2">98AG31 / pathotype 3-4-7</strain>
    </source>
</reference>
<dbReference type="KEGG" id="mlr:MELLADRAFT_95593"/>